<protein>
    <recommendedName>
        <fullName evidence="3">SPOR domain-containing protein</fullName>
    </recommendedName>
</protein>
<dbReference type="EMBL" id="ADCY02000001">
    <property type="protein sequence ID" value="EFG31655.1"/>
    <property type="molecule type" value="Genomic_DNA"/>
</dbReference>
<sequence length="379" mass="40670">MSRKHTHAYARFQLGKGLVGFLAGLVLATMIIIAVLLMLNSNSKRDFKQPTTPNNVVDTPTITPSQPASNPQIDTASDTAIQTVEPIDDNGKAASQPENTNINTQPSVNTDNTAPVDDNGNNTEPLQPNDNPITDKPINEIPPIDNTPPIRVKPSHGNQSGSNANHTTPSRNNNLGNLKNEDLNIPEVDKPKKITPKPPVIEKPPVNAVRPPKTTTTPTEPTKQPSKPAVTKEPTQTTQPTTPPKEPVKKPTTTQPPKKDADVKPTAQQILDSGNIEKARELARKQASTKNTPKSTDSSANKKRGAVVIQAGAFGSRSAAESQRARLALLGVQAKVVEASVNGQTTYRVQTNRMDNSQASNTRSVLQRNGVSTLERSAD</sequence>
<accession>V9HM66</accession>
<feature type="compositionally biased region" description="Polar residues" evidence="1">
    <location>
        <begin position="65"/>
        <end position="74"/>
    </location>
</feature>
<feature type="compositionally biased region" description="Basic and acidic residues" evidence="1">
    <location>
        <begin position="275"/>
        <end position="284"/>
    </location>
</feature>
<proteinExistence type="predicted"/>
<gene>
    <name evidence="4" type="ORF">HMPREF9021_00050</name>
</gene>
<dbReference type="InterPro" id="IPR036680">
    <property type="entry name" value="SPOR-like_sf"/>
</dbReference>
<evidence type="ECO:0000259" key="3">
    <source>
        <dbReference type="PROSITE" id="PS51724"/>
    </source>
</evidence>
<dbReference type="OrthoDB" id="7063246at2"/>
<feature type="transmembrane region" description="Helical" evidence="2">
    <location>
        <begin position="20"/>
        <end position="39"/>
    </location>
</feature>
<name>V9HM66_9NEIS</name>
<feature type="region of interest" description="Disordered" evidence="1">
    <location>
        <begin position="89"/>
        <end position="305"/>
    </location>
</feature>
<keyword evidence="2" id="KW-1133">Transmembrane helix</keyword>
<dbReference type="RefSeq" id="WP_002640982.1">
    <property type="nucleotide sequence ID" value="NZ_CP019448.1"/>
</dbReference>
<dbReference type="InterPro" id="IPR007730">
    <property type="entry name" value="SPOR-like_dom"/>
</dbReference>
<dbReference type="STRING" id="641147.HMPREF9021_00050"/>
<feature type="compositionally biased region" description="Polar residues" evidence="1">
    <location>
        <begin position="286"/>
        <end position="299"/>
    </location>
</feature>
<dbReference type="Proteomes" id="UP000017813">
    <property type="component" value="Unassembled WGS sequence"/>
</dbReference>
<organism evidence="4 5">
    <name type="scientific">Simonsiella muelleri ATCC 29453</name>
    <dbReference type="NCBI Taxonomy" id="641147"/>
    <lineage>
        <taxon>Bacteria</taxon>
        <taxon>Pseudomonadati</taxon>
        <taxon>Pseudomonadota</taxon>
        <taxon>Betaproteobacteria</taxon>
        <taxon>Neisseriales</taxon>
        <taxon>Neisseriaceae</taxon>
        <taxon>Simonsiella</taxon>
    </lineage>
</organism>
<dbReference type="GO" id="GO:0042834">
    <property type="term" value="F:peptidoglycan binding"/>
    <property type="evidence" value="ECO:0007669"/>
    <property type="project" value="InterPro"/>
</dbReference>
<evidence type="ECO:0000313" key="5">
    <source>
        <dbReference type="Proteomes" id="UP000017813"/>
    </source>
</evidence>
<dbReference type="PROSITE" id="PS51724">
    <property type="entry name" value="SPOR"/>
    <property type="match status" value="1"/>
</dbReference>
<feature type="domain" description="SPOR" evidence="3">
    <location>
        <begin position="301"/>
        <end position="379"/>
    </location>
</feature>
<feature type="compositionally biased region" description="Low complexity" evidence="1">
    <location>
        <begin position="203"/>
        <end position="240"/>
    </location>
</feature>
<dbReference type="SUPFAM" id="SSF110997">
    <property type="entry name" value="Sporulation related repeat"/>
    <property type="match status" value="1"/>
</dbReference>
<comment type="caution">
    <text evidence="4">The sequence shown here is derived from an EMBL/GenBank/DDBJ whole genome shotgun (WGS) entry which is preliminary data.</text>
</comment>
<dbReference type="HOGENOM" id="CLU_061790_0_0_4"/>
<feature type="compositionally biased region" description="Polar residues" evidence="1">
    <location>
        <begin position="156"/>
        <end position="177"/>
    </location>
</feature>
<evidence type="ECO:0000256" key="2">
    <source>
        <dbReference type="SAM" id="Phobius"/>
    </source>
</evidence>
<dbReference type="KEGG" id="smur:BWP33_02315"/>
<evidence type="ECO:0000256" key="1">
    <source>
        <dbReference type="SAM" id="MobiDB-lite"/>
    </source>
</evidence>
<keyword evidence="5" id="KW-1185">Reference proteome</keyword>
<keyword evidence="2" id="KW-0812">Transmembrane</keyword>
<feature type="region of interest" description="Disordered" evidence="1">
    <location>
        <begin position="45"/>
        <end position="74"/>
    </location>
</feature>
<reference evidence="4 5" key="2">
    <citation type="submission" date="2011-10" db="EMBL/GenBank/DDBJ databases">
        <title>The Genome Sequence of Simonsiella muelleri ATCC 29453.</title>
        <authorList>
            <consortium name="The Broad Institute Genome Sequencing Platform"/>
            <consortium name="The Broad Institute Genome Sequencing Center for Infectious Disease"/>
            <person name="Earl A."/>
            <person name="Ward D."/>
            <person name="Feldgarden M."/>
            <person name="Gevers D."/>
            <person name="Izard J."/>
            <person name="Baranova O.V."/>
            <person name="Blanton J.M."/>
            <person name="Tanner A.C."/>
            <person name="Dewhirst F."/>
            <person name="Young S.K."/>
            <person name="Zeng Q."/>
            <person name="Gargeya S."/>
            <person name="Fitzgerald M."/>
            <person name="Haas B."/>
            <person name="Abouelleil A."/>
            <person name="Alvarado L."/>
            <person name="Arachchi H.M."/>
            <person name="Berlin A."/>
            <person name="Brown A."/>
            <person name="Chapman S.B."/>
            <person name="Chen Z."/>
            <person name="Dunbar C."/>
            <person name="Freedman E."/>
            <person name="Gearin G."/>
            <person name="Goldberg J."/>
            <person name="Griggs A."/>
            <person name="Gujja S."/>
            <person name="Heiman D."/>
            <person name="Howarth C."/>
            <person name="Larson L."/>
            <person name="Lui A."/>
            <person name="MacDonald P.J.P."/>
            <person name="Montmayeur A."/>
            <person name="Murphy C."/>
            <person name="Neiman D."/>
            <person name="Pearson M."/>
            <person name="Priest M."/>
            <person name="Roberts A."/>
            <person name="Saif S."/>
            <person name="Shea T."/>
            <person name="Shenoy N."/>
            <person name="Sisk P."/>
            <person name="Stolte C."/>
            <person name="Sykes S."/>
            <person name="Wortman J."/>
            <person name="Nusbaum C."/>
            <person name="Birren B."/>
        </authorList>
    </citation>
    <scope>NUCLEOTIDE SEQUENCE [LARGE SCALE GENOMIC DNA]</scope>
    <source>
        <strain evidence="4 5">ATCC 29453</strain>
    </source>
</reference>
<dbReference type="AlphaFoldDB" id="V9HM66"/>
<keyword evidence="2" id="KW-0472">Membrane</keyword>
<dbReference type="eggNOG" id="COG3087">
    <property type="taxonomic scope" value="Bacteria"/>
</dbReference>
<dbReference type="Pfam" id="PF05036">
    <property type="entry name" value="SPOR"/>
    <property type="match status" value="1"/>
</dbReference>
<feature type="compositionally biased region" description="Basic and acidic residues" evidence="1">
    <location>
        <begin position="179"/>
        <end position="192"/>
    </location>
</feature>
<reference evidence="4 5" key="1">
    <citation type="submission" date="2010-03" db="EMBL/GenBank/DDBJ databases">
        <authorList>
            <consortium name="The Broad Institute Genome Sequencing Platform"/>
            <person name="Ward D."/>
            <person name="Earl A."/>
            <person name="Feldgarden M."/>
            <person name="Gevers D."/>
            <person name="Young S."/>
            <person name="Zeng Q."/>
            <person name="Koehrsen M."/>
            <person name="Alvarado L."/>
            <person name="Berlin A.M."/>
            <person name="Borenstein D."/>
            <person name="Chapman S.B."/>
            <person name="Chen Z."/>
            <person name="Engels R."/>
            <person name="Freedman E."/>
            <person name="Gellesch M."/>
            <person name="Goldberg J."/>
            <person name="Griggs A."/>
            <person name="Gujja S."/>
            <person name="Heilman E.R."/>
            <person name="Heiman D.I."/>
            <person name="Hepburn T.A."/>
            <person name="Howarth C."/>
            <person name="Jen D."/>
            <person name="Larson L."/>
            <person name="Mehta T."/>
            <person name="Park D."/>
            <person name="Pearson M."/>
            <person name="Richards J."/>
            <person name="Roberts A."/>
            <person name="Saif S."/>
            <person name="Shea T.D."/>
            <person name="Shenoy N."/>
            <person name="Sisk P."/>
            <person name="Stolte C."/>
            <person name="Sykes S.N."/>
            <person name="Walk T."/>
            <person name="White J."/>
            <person name="Yandava C."/>
            <person name="Izard J."/>
            <person name="Baranova O.V."/>
            <person name="Blanton J.M."/>
            <person name="Tanner A.C."/>
            <person name="Dewhirst F."/>
            <person name="Haas B."/>
            <person name="Nusbaum C."/>
            <person name="Birren B."/>
        </authorList>
    </citation>
    <scope>NUCLEOTIDE SEQUENCE [LARGE SCALE GENOMIC DNA]</scope>
    <source>
        <strain evidence="4 5">ATCC 29453</strain>
    </source>
</reference>
<feature type="compositionally biased region" description="Polar residues" evidence="1">
    <location>
        <begin position="96"/>
        <end position="132"/>
    </location>
</feature>
<dbReference type="Gene3D" id="3.30.70.1070">
    <property type="entry name" value="Sporulation related repeat"/>
    <property type="match status" value="1"/>
</dbReference>
<feature type="compositionally biased region" description="Low complexity" evidence="1">
    <location>
        <begin position="50"/>
        <end position="64"/>
    </location>
</feature>
<feature type="region of interest" description="Disordered" evidence="1">
    <location>
        <begin position="351"/>
        <end position="379"/>
    </location>
</feature>
<evidence type="ECO:0000313" key="4">
    <source>
        <dbReference type="EMBL" id="EFG31655.1"/>
    </source>
</evidence>